<proteinExistence type="predicted"/>
<dbReference type="SMART" id="SM00304">
    <property type="entry name" value="HAMP"/>
    <property type="match status" value="1"/>
</dbReference>
<evidence type="ECO:0000256" key="3">
    <source>
        <dbReference type="ARBA" id="ARBA00012438"/>
    </source>
</evidence>
<comment type="subcellular location">
    <subcellularLocation>
        <location evidence="2">Membrane</location>
    </subcellularLocation>
</comment>
<evidence type="ECO:0000256" key="10">
    <source>
        <dbReference type="ARBA" id="ARBA00023136"/>
    </source>
</evidence>
<dbReference type="InterPro" id="IPR003594">
    <property type="entry name" value="HATPase_dom"/>
</dbReference>
<evidence type="ECO:0000313" key="14">
    <source>
        <dbReference type="EMBL" id="SHH49497.1"/>
    </source>
</evidence>
<dbReference type="SUPFAM" id="SSF55874">
    <property type="entry name" value="ATPase domain of HSP90 chaperone/DNA topoisomerase II/histidine kinase"/>
    <property type="match status" value="1"/>
</dbReference>
<evidence type="ECO:0000313" key="15">
    <source>
        <dbReference type="Proteomes" id="UP000184212"/>
    </source>
</evidence>
<dbReference type="PANTHER" id="PTHR45436:SF5">
    <property type="entry name" value="SENSOR HISTIDINE KINASE TRCS"/>
    <property type="match status" value="1"/>
</dbReference>
<accession>A0A1M5TFF3</accession>
<dbReference type="AlphaFoldDB" id="A0A1M5TFF3"/>
<dbReference type="OrthoDB" id="1522504at2"/>
<dbReference type="SMART" id="SM00388">
    <property type="entry name" value="HisKA"/>
    <property type="match status" value="1"/>
</dbReference>
<dbReference type="InterPro" id="IPR005467">
    <property type="entry name" value="His_kinase_dom"/>
</dbReference>
<evidence type="ECO:0000256" key="4">
    <source>
        <dbReference type="ARBA" id="ARBA00022553"/>
    </source>
</evidence>
<evidence type="ECO:0000256" key="8">
    <source>
        <dbReference type="ARBA" id="ARBA00022989"/>
    </source>
</evidence>
<keyword evidence="7 14" id="KW-0418">Kinase</keyword>
<evidence type="ECO:0000256" key="2">
    <source>
        <dbReference type="ARBA" id="ARBA00004370"/>
    </source>
</evidence>
<reference evidence="14 15" key="1">
    <citation type="submission" date="2016-11" db="EMBL/GenBank/DDBJ databases">
        <authorList>
            <person name="Jaros S."/>
            <person name="Januszkiewicz K."/>
            <person name="Wedrychowicz H."/>
        </authorList>
    </citation>
    <scope>NUCLEOTIDE SEQUENCE [LARGE SCALE GENOMIC DNA]</scope>
    <source>
        <strain evidence="14 15">DSM 24574</strain>
    </source>
</reference>
<dbReference type="PROSITE" id="PS50109">
    <property type="entry name" value="HIS_KIN"/>
    <property type="match status" value="1"/>
</dbReference>
<dbReference type="RefSeq" id="WP_073137639.1">
    <property type="nucleotide sequence ID" value="NZ_FQWQ01000003.1"/>
</dbReference>
<dbReference type="Gene3D" id="1.10.287.130">
    <property type="match status" value="1"/>
</dbReference>
<dbReference type="EC" id="2.7.13.3" evidence="3"/>
<keyword evidence="6 11" id="KW-0812">Transmembrane</keyword>
<dbReference type="InterPro" id="IPR003660">
    <property type="entry name" value="HAMP_dom"/>
</dbReference>
<evidence type="ECO:0000256" key="5">
    <source>
        <dbReference type="ARBA" id="ARBA00022679"/>
    </source>
</evidence>
<dbReference type="InterPro" id="IPR003661">
    <property type="entry name" value="HisK_dim/P_dom"/>
</dbReference>
<dbReference type="Pfam" id="PF00672">
    <property type="entry name" value="HAMP"/>
    <property type="match status" value="1"/>
</dbReference>
<dbReference type="Proteomes" id="UP000184212">
    <property type="component" value="Unassembled WGS sequence"/>
</dbReference>
<dbReference type="CDD" id="cd00075">
    <property type="entry name" value="HATPase"/>
    <property type="match status" value="1"/>
</dbReference>
<dbReference type="SUPFAM" id="SSF47384">
    <property type="entry name" value="Homodimeric domain of signal transducing histidine kinase"/>
    <property type="match status" value="1"/>
</dbReference>
<dbReference type="InterPro" id="IPR004358">
    <property type="entry name" value="Sig_transdc_His_kin-like_C"/>
</dbReference>
<feature type="transmembrane region" description="Helical" evidence="11">
    <location>
        <begin position="6"/>
        <end position="28"/>
    </location>
</feature>
<dbReference type="PRINTS" id="PR00344">
    <property type="entry name" value="BCTRLSENSOR"/>
</dbReference>
<sequence>MNYKTRLTLLFVGLFFFVLSSILVFIYISYSEFRRDEFFARLREKSFNTAKLLIDVKEIDIGLLKIIDQNSINKMYDEKILIFDEQNTLIYSSLDDEKIPYSLRTIEQIRKRADKYYVDDDGDEVVGVHYTGQGHDYVVLASAYDTYGISKLENLKTLVIIALVLGTLLIALSSYYYIRQVFRPIDALNSSIQTIGENNLHEFIPVNGRKNRDELDQLAVNYNQMLGRLFKAFESQRAFVRNAAHELKTPLALIHGKLDRLDELAGRQNPEMQVLLTSLEQDVDSQADLVESLLLIQRLQSQLPVNTAKVRIDESLYESVKDVNETFPQQAVRIDIESSIKTEDQLTVVGNTLLLKICFRNLIANAAMYSATPELNIKISEEDHGLQLTFVNAGDDPIPDTRIFEPFYRQTQQQEKPGHGLGLSIVKQIIELMNGTVGYYFENEKHHFQVTIPHT</sequence>
<comment type="catalytic activity">
    <reaction evidence="1">
        <text>ATP + protein L-histidine = ADP + protein N-phospho-L-histidine.</text>
        <dbReference type="EC" id="2.7.13.3"/>
    </reaction>
</comment>
<dbReference type="InterPro" id="IPR036097">
    <property type="entry name" value="HisK_dim/P_sf"/>
</dbReference>
<name>A0A1M5TFF3_9BACT</name>
<dbReference type="InterPro" id="IPR036890">
    <property type="entry name" value="HATPase_C_sf"/>
</dbReference>
<dbReference type="Pfam" id="PF00512">
    <property type="entry name" value="HisKA"/>
    <property type="match status" value="1"/>
</dbReference>
<keyword evidence="4" id="KW-0597">Phosphoprotein</keyword>
<dbReference type="CDD" id="cd06225">
    <property type="entry name" value="HAMP"/>
    <property type="match status" value="1"/>
</dbReference>
<dbReference type="STRING" id="947013.SAMN04488109_4051"/>
<dbReference type="PROSITE" id="PS50885">
    <property type="entry name" value="HAMP"/>
    <property type="match status" value="1"/>
</dbReference>
<feature type="domain" description="Histidine kinase" evidence="12">
    <location>
        <begin position="242"/>
        <end position="455"/>
    </location>
</feature>
<dbReference type="Pfam" id="PF02518">
    <property type="entry name" value="HATPase_c"/>
    <property type="match status" value="1"/>
</dbReference>
<evidence type="ECO:0000256" key="11">
    <source>
        <dbReference type="SAM" id="Phobius"/>
    </source>
</evidence>
<feature type="transmembrane region" description="Helical" evidence="11">
    <location>
        <begin position="158"/>
        <end position="178"/>
    </location>
</feature>
<dbReference type="SMART" id="SM00387">
    <property type="entry name" value="HATPase_c"/>
    <property type="match status" value="1"/>
</dbReference>
<dbReference type="CDD" id="cd00082">
    <property type="entry name" value="HisKA"/>
    <property type="match status" value="1"/>
</dbReference>
<evidence type="ECO:0000259" key="13">
    <source>
        <dbReference type="PROSITE" id="PS50885"/>
    </source>
</evidence>
<keyword evidence="9" id="KW-0902">Two-component regulatory system</keyword>
<evidence type="ECO:0000256" key="7">
    <source>
        <dbReference type="ARBA" id="ARBA00022777"/>
    </source>
</evidence>
<keyword evidence="15" id="KW-1185">Reference proteome</keyword>
<dbReference type="SUPFAM" id="SSF158472">
    <property type="entry name" value="HAMP domain-like"/>
    <property type="match status" value="1"/>
</dbReference>
<dbReference type="Gene3D" id="6.10.340.10">
    <property type="match status" value="1"/>
</dbReference>
<keyword evidence="8 11" id="KW-1133">Transmembrane helix</keyword>
<dbReference type="EMBL" id="FQWQ01000003">
    <property type="protein sequence ID" value="SHH49497.1"/>
    <property type="molecule type" value="Genomic_DNA"/>
</dbReference>
<keyword evidence="10 11" id="KW-0472">Membrane</keyword>
<gene>
    <name evidence="14" type="ORF">SAMN04488109_4051</name>
</gene>
<evidence type="ECO:0000256" key="6">
    <source>
        <dbReference type="ARBA" id="ARBA00022692"/>
    </source>
</evidence>
<evidence type="ECO:0000256" key="9">
    <source>
        <dbReference type="ARBA" id="ARBA00023012"/>
    </source>
</evidence>
<dbReference type="InterPro" id="IPR050428">
    <property type="entry name" value="TCS_sensor_his_kinase"/>
</dbReference>
<dbReference type="PANTHER" id="PTHR45436">
    <property type="entry name" value="SENSOR HISTIDINE KINASE YKOH"/>
    <property type="match status" value="1"/>
</dbReference>
<evidence type="ECO:0000259" key="12">
    <source>
        <dbReference type="PROSITE" id="PS50109"/>
    </source>
</evidence>
<dbReference type="Gene3D" id="3.30.565.10">
    <property type="entry name" value="Histidine kinase-like ATPase, C-terminal domain"/>
    <property type="match status" value="1"/>
</dbReference>
<dbReference type="GO" id="GO:0000155">
    <property type="term" value="F:phosphorelay sensor kinase activity"/>
    <property type="evidence" value="ECO:0007669"/>
    <property type="project" value="InterPro"/>
</dbReference>
<organism evidence="14 15">
    <name type="scientific">Chryseolinea serpens</name>
    <dbReference type="NCBI Taxonomy" id="947013"/>
    <lineage>
        <taxon>Bacteria</taxon>
        <taxon>Pseudomonadati</taxon>
        <taxon>Bacteroidota</taxon>
        <taxon>Cytophagia</taxon>
        <taxon>Cytophagales</taxon>
        <taxon>Fulvivirgaceae</taxon>
        <taxon>Chryseolinea</taxon>
    </lineage>
</organism>
<feature type="domain" description="HAMP" evidence="13">
    <location>
        <begin position="179"/>
        <end position="234"/>
    </location>
</feature>
<evidence type="ECO:0000256" key="1">
    <source>
        <dbReference type="ARBA" id="ARBA00000085"/>
    </source>
</evidence>
<dbReference type="GO" id="GO:0005886">
    <property type="term" value="C:plasma membrane"/>
    <property type="evidence" value="ECO:0007669"/>
    <property type="project" value="TreeGrafter"/>
</dbReference>
<protein>
    <recommendedName>
        <fullName evidence="3">histidine kinase</fullName>
        <ecNumber evidence="3">2.7.13.3</ecNumber>
    </recommendedName>
</protein>
<keyword evidence="5" id="KW-0808">Transferase</keyword>